<dbReference type="Gene3D" id="1.25.40.20">
    <property type="entry name" value="Ankyrin repeat-containing domain"/>
    <property type="match status" value="1"/>
</dbReference>
<organism evidence="2 3">
    <name type="scientific">Modicella reniformis</name>
    <dbReference type="NCBI Taxonomy" id="1440133"/>
    <lineage>
        <taxon>Eukaryota</taxon>
        <taxon>Fungi</taxon>
        <taxon>Fungi incertae sedis</taxon>
        <taxon>Mucoromycota</taxon>
        <taxon>Mortierellomycotina</taxon>
        <taxon>Mortierellomycetes</taxon>
        <taxon>Mortierellales</taxon>
        <taxon>Mortierellaceae</taxon>
        <taxon>Modicella</taxon>
    </lineage>
</organism>
<comment type="caution">
    <text evidence="2">The sequence shown here is derived from an EMBL/GenBank/DDBJ whole genome shotgun (WGS) entry which is preliminary data.</text>
</comment>
<dbReference type="SMART" id="SM00248">
    <property type="entry name" value="ANK"/>
    <property type="match status" value="1"/>
</dbReference>
<keyword evidence="3" id="KW-1185">Reference proteome</keyword>
<proteinExistence type="predicted"/>
<evidence type="ECO:0000256" key="1">
    <source>
        <dbReference type="PROSITE-ProRule" id="PRU00023"/>
    </source>
</evidence>
<dbReference type="OrthoDB" id="341259at2759"/>
<protein>
    <submittedName>
        <fullName evidence="2">Uncharacterized protein</fullName>
    </submittedName>
</protein>
<dbReference type="EMBL" id="JAAAHW010007508">
    <property type="protein sequence ID" value="KAF9947815.1"/>
    <property type="molecule type" value="Genomic_DNA"/>
</dbReference>
<gene>
    <name evidence="2" type="ORF">BGZ65_008524</name>
</gene>
<feature type="non-terminal residue" evidence="2">
    <location>
        <position position="51"/>
    </location>
</feature>
<dbReference type="Pfam" id="PF13637">
    <property type="entry name" value="Ank_4"/>
    <property type="match status" value="1"/>
</dbReference>
<feature type="non-terminal residue" evidence="2">
    <location>
        <position position="1"/>
    </location>
</feature>
<name>A0A9P6IUE8_9FUNG</name>
<keyword evidence="1" id="KW-0040">ANK repeat</keyword>
<dbReference type="PROSITE" id="PS50088">
    <property type="entry name" value="ANK_REPEAT"/>
    <property type="match status" value="1"/>
</dbReference>
<feature type="repeat" description="ANK" evidence="1">
    <location>
        <begin position="22"/>
        <end position="51"/>
    </location>
</feature>
<dbReference type="PROSITE" id="PS50297">
    <property type="entry name" value="ANK_REP_REGION"/>
    <property type="match status" value="1"/>
</dbReference>
<dbReference type="SUPFAM" id="SSF48403">
    <property type="entry name" value="Ankyrin repeat"/>
    <property type="match status" value="1"/>
</dbReference>
<dbReference type="InterPro" id="IPR002110">
    <property type="entry name" value="Ankyrin_rpt"/>
</dbReference>
<dbReference type="AlphaFoldDB" id="A0A9P6IUE8"/>
<accession>A0A9P6IUE8</accession>
<evidence type="ECO:0000313" key="2">
    <source>
        <dbReference type="EMBL" id="KAF9947815.1"/>
    </source>
</evidence>
<evidence type="ECO:0000313" key="3">
    <source>
        <dbReference type="Proteomes" id="UP000749646"/>
    </source>
</evidence>
<sequence length="51" mass="5712">VHVVRELLDSYPAPSPYCVDDKKRSPLHFAAASGDLELVEFLLERGVRPDC</sequence>
<dbReference type="InterPro" id="IPR036770">
    <property type="entry name" value="Ankyrin_rpt-contain_sf"/>
</dbReference>
<reference evidence="2" key="1">
    <citation type="journal article" date="2020" name="Fungal Divers.">
        <title>Resolving the Mortierellaceae phylogeny through synthesis of multi-gene phylogenetics and phylogenomics.</title>
        <authorList>
            <person name="Vandepol N."/>
            <person name="Liber J."/>
            <person name="Desiro A."/>
            <person name="Na H."/>
            <person name="Kennedy M."/>
            <person name="Barry K."/>
            <person name="Grigoriev I.V."/>
            <person name="Miller A.N."/>
            <person name="O'Donnell K."/>
            <person name="Stajich J.E."/>
            <person name="Bonito G."/>
        </authorList>
    </citation>
    <scope>NUCLEOTIDE SEQUENCE</scope>
    <source>
        <strain evidence="2">MES-2147</strain>
    </source>
</reference>
<dbReference type="Proteomes" id="UP000749646">
    <property type="component" value="Unassembled WGS sequence"/>
</dbReference>